<dbReference type="AlphaFoldDB" id="A0A830GTH0"/>
<protein>
    <recommendedName>
        <fullName evidence="10">CCA-adding enzyme</fullName>
        <ecNumber evidence="10">2.7.7.72</ecNumber>
    </recommendedName>
    <alternativeName>
        <fullName evidence="10">CCA tRNA nucleotidyltransferase</fullName>
    </alternativeName>
    <alternativeName>
        <fullName evidence="10">tRNA CCA-pyrophosphorylase</fullName>
    </alternativeName>
    <alternativeName>
        <fullName evidence="10">tRNA adenylyl-/cytidylyl- transferase</fullName>
    </alternativeName>
    <alternativeName>
        <fullName evidence="10">tRNA nucleotidyltransferase</fullName>
    </alternativeName>
    <alternativeName>
        <fullName evidence="10">tRNA-NT</fullName>
    </alternativeName>
</protein>
<feature type="domain" description="CCA-adding enzyme C-terminal" evidence="13">
    <location>
        <begin position="312"/>
        <end position="417"/>
    </location>
</feature>
<feature type="binding site" evidence="10">
    <location>
        <position position="136"/>
    </location>
    <ligand>
        <name>Mg(2+)</name>
        <dbReference type="ChEBI" id="CHEBI:18420"/>
    </ligand>
</feature>
<dbReference type="PIRSF" id="PIRSF005335">
    <property type="entry name" value="CCA_arch"/>
    <property type="match status" value="1"/>
</dbReference>
<keyword evidence="5 10" id="KW-0547">Nucleotide-binding</keyword>
<evidence type="ECO:0000259" key="11">
    <source>
        <dbReference type="Pfam" id="PF01909"/>
    </source>
</evidence>
<proteinExistence type="inferred from homology"/>
<dbReference type="Pfam" id="PF21133">
    <property type="entry name" value="CAA_C"/>
    <property type="match status" value="1"/>
</dbReference>
<dbReference type="EMBL" id="BMNL01000002">
    <property type="protein sequence ID" value="GGP20217.1"/>
    <property type="molecule type" value="Genomic_DNA"/>
</dbReference>
<comment type="similarity">
    <text evidence="10">Belongs to the tRNA nucleotidyltransferase/poly(A) polymerase family. Archaeal CCA-adding enzyme subfamily.</text>
</comment>
<organism evidence="14 15">
    <name type="scientific">Thermocladium modestius</name>
    <dbReference type="NCBI Taxonomy" id="62609"/>
    <lineage>
        <taxon>Archaea</taxon>
        <taxon>Thermoproteota</taxon>
        <taxon>Thermoprotei</taxon>
        <taxon>Thermoproteales</taxon>
        <taxon>Thermoproteaceae</taxon>
        <taxon>Thermocladium</taxon>
    </lineage>
</organism>
<feature type="binding site" evidence="10">
    <location>
        <position position="68"/>
    </location>
    <ligand>
        <name>ATP</name>
        <dbReference type="ChEBI" id="CHEBI:30616"/>
    </ligand>
</feature>
<comment type="catalytic activity">
    <reaction evidence="10">
        <text>a tRNA with a 3' CCA end + 2 CTP + ATP = a tRNA with a 3' CCACCA end + 3 diphosphate</text>
        <dbReference type="Rhea" id="RHEA:76235"/>
        <dbReference type="Rhea" id="RHEA-COMP:10468"/>
        <dbReference type="Rhea" id="RHEA-COMP:18655"/>
        <dbReference type="ChEBI" id="CHEBI:30616"/>
        <dbReference type="ChEBI" id="CHEBI:33019"/>
        <dbReference type="ChEBI" id="CHEBI:37563"/>
        <dbReference type="ChEBI" id="CHEBI:83071"/>
        <dbReference type="ChEBI" id="CHEBI:195187"/>
    </reaction>
</comment>
<dbReference type="InterPro" id="IPR043519">
    <property type="entry name" value="NT_sf"/>
</dbReference>
<feature type="binding site" evidence="10">
    <location>
        <position position="178"/>
    </location>
    <ligand>
        <name>CTP</name>
        <dbReference type="ChEBI" id="CHEBI:37563"/>
    </ligand>
</feature>
<comment type="miscellaneous">
    <text evidence="10">A single active site specifically recognizes both ATP and CTP and is responsible for their addition.</text>
</comment>
<comment type="subunit">
    <text evidence="10">Homodimer.</text>
</comment>
<comment type="catalytic activity">
    <reaction evidence="10">
        <text>a tRNA precursor + 2 CTP + ATP = a tRNA with a 3' CCA end + 3 diphosphate</text>
        <dbReference type="Rhea" id="RHEA:14433"/>
        <dbReference type="Rhea" id="RHEA-COMP:10465"/>
        <dbReference type="Rhea" id="RHEA-COMP:10468"/>
        <dbReference type="ChEBI" id="CHEBI:30616"/>
        <dbReference type="ChEBI" id="CHEBI:33019"/>
        <dbReference type="ChEBI" id="CHEBI:37563"/>
        <dbReference type="ChEBI" id="CHEBI:74896"/>
        <dbReference type="ChEBI" id="CHEBI:83071"/>
        <dbReference type="EC" id="2.7.7.72"/>
    </reaction>
</comment>
<dbReference type="NCBIfam" id="TIGR03671">
    <property type="entry name" value="cca_archaeal"/>
    <property type="match status" value="1"/>
</dbReference>
<evidence type="ECO:0000259" key="12">
    <source>
        <dbReference type="Pfam" id="PF09249"/>
    </source>
</evidence>
<dbReference type="InterPro" id="IPR002934">
    <property type="entry name" value="Polymerase_NTP_transf_dom"/>
</dbReference>
<feature type="binding site" evidence="10">
    <location>
        <position position="82"/>
    </location>
    <ligand>
        <name>Mg(2+)</name>
        <dbReference type="ChEBI" id="CHEBI:18420"/>
    </ligand>
</feature>
<feature type="binding site" evidence="10">
    <location>
        <position position="159"/>
    </location>
    <ligand>
        <name>CTP</name>
        <dbReference type="ChEBI" id="CHEBI:37563"/>
    </ligand>
</feature>
<dbReference type="PANTHER" id="PTHR39643">
    <property type="entry name" value="CCA-ADDING ENZYME"/>
    <property type="match status" value="1"/>
</dbReference>
<dbReference type="GO" id="GO:0042245">
    <property type="term" value="P:RNA repair"/>
    <property type="evidence" value="ECO:0007669"/>
    <property type="project" value="UniProtKB-KW"/>
</dbReference>
<evidence type="ECO:0000256" key="7">
    <source>
        <dbReference type="ARBA" id="ARBA00022840"/>
    </source>
</evidence>
<keyword evidence="1 10" id="KW-0808">Transferase</keyword>
<dbReference type="InterPro" id="IPR011068">
    <property type="entry name" value="NuclTrfase_I-like_C"/>
</dbReference>
<evidence type="ECO:0000256" key="2">
    <source>
        <dbReference type="ARBA" id="ARBA00022694"/>
    </source>
</evidence>
<dbReference type="InterPro" id="IPR006116">
    <property type="entry name" value="NT_2-5OAS_ClassI-CCAase"/>
</dbReference>
<reference evidence="14" key="1">
    <citation type="journal article" date="2014" name="Int. J. Syst. Evol. Microbiol.">
        <title>Complete genome sequence of Corynebacterium casei LMG S-19264T (=DSM 44701T), isolated from a smear-ripened cheese.</title>
        <authorList>
            <consortium name="US DOE Joint Genome Institute (JGI-PGF)"/>
            <person name="Walter F."/>
            <person name="Albersmeier A."/>
            <person name="Kalinowski J."/>
            <person name="Ruckert C."/>
        </authorList>
    </citation>
    <scope>NUCLEOTIDE SEQUENCE</scope>
    <source>
        <strain evidence="14">JCM 10088</strain>
    </source>
</reference>
<evidence type="ECO:0000256" key="10">
    <source>
        <dbReference type="HAMAP-Rule" id="MF_01264"/>
    </source>
</evidence>
<evidence type="ECO:0000256" key="8">
    <source>
        <dbReference type="ARBA" id="ARBA00022842"/>
    </source>
</evidence>
<dbReference type="InterPro" id="IPR015329">
    <property type="entry name" value="tRNA_NucTransf2"/>
</dbReference>
<comment type="function">
    <text evidence="10">Catalyzes the addition and repair of the essential 3'-terminal CCA sequence in tRNAs without using a nucleic acid template. Adds these three nucleotides in the order of C, C, and A to the tRNA nucleotide-73, using CTP and ATP as substrates and producing inorganic pyrophosphate. tRNA 3'-terminal CCA addition is required both for tRNA processing and repair. Also involved in tRNA surveillance by mediating tandem CCA addition to generate a CCACCA at the 3' terminus of unstable tRNAs. While stable tRNAs receive only 3'-terminal CCA, unstable tRNAs are marked with CCACCA and rapidly degraded.</text>
</comment>
<feature type="binding site" evidence="10">
    <location>
        <position position="187"/>
    </location>
    <ligand>
        <name>ATP</name>
        <dbReference type="ChEBI" id="CHEBI:30616"/>
    </ligand>
</feature>
<dbReference type="HAMAP" id="MF_01264">
    <property type="entry name" value="CCA_arch"/>
    <property type="match status" value="1"/>
</dbReference>
<dbReference type="InterPro" id="IPR008229">
    <property type="entry name" value="CCA-adding_arc"/>
</dbReference>
<evidence type="ECO:0000313" key="15">
    <source>
        <dbReference type="Proteomes" id="UP000610960"/>
    </source>
</evidence>
<keyword evidence="3 10" id="KW-0548">Nucleotidyltransferase</keyword>
<feature type="binding site" evidence="10">
    <location>
        <position position="178"/>
    </location>
    <ligand>
        <name>ATP</name>
        <dbReference type="ChEBI" id="CHEBI:30616"/>
    </ligand>
</feature>
<evidence type="ECO:0000313" key="14">
    <source>
        <dbReference type="EMBL" id="GGP20217.1"/>
    </source>
</evidence>
<keyword evidence="7 10" id="KW-0067">ATP-binding</keyword>
<comment type="caution">
    <text evidence="10">Lacks conserved residue(s) required for the propagation of feature annotation.</text>
</comment>
<dbReference type="PANTHER" id="PTHR39643:SF1">
    <property type="entry name" value="CCA-ADDING ENZYME"/>
    <property type="match status" value="1"/>
</dbReference>
<dbReference type="SUPFAM" id="SSF55003">
    <property type="entry name" value="PAP/Archaeal CCA-adding enzyme, C-terminal domain"/>
    <property type="match status" value="1"/>
</dbReference>
<dbReference type="Proteomes" id="UP000610960">
    <property type="component" value="Unassembled WGS sequence"/>
</dbReference>
<evidence type="ECO:0000259" key="13">
    <source>
        <dbReference type="Pfam" id="PF21133"/>
    </source>
</evidence>
<dbReference type="Gene3D" id="1.10.1410.30">
    <property type="entry name" value="CCA tRNA nucleotidyltransferase, domain 2"/>
    <property type="match status" value="1"/>
</dbReference>
<dbReference type="InterPro" id="IPR048833">
    <property type="entry name" value="CAA_C"/>
</dbReference>
<dbReference type="GO" id="GO:0000049">
    <property type="term" value="F:tRNA binding"/>
    <property type="evidence" value="ECO:0007669"/>
    <property type="project" value="UniProtKB-UniRule"/>
</dbReference>
<dbReference type="EC" id="2.7.7.72" evidence="10"/>
<feature type="binding site" evidence="10">
    <location>
        <position position="159"/>
    </location>
    <ligand>
        <name>ATP</name>
        <dbReference type="ChEBI" id="CHEBI:30616"/>
    </ligand>
</feature>
<reference evidence="14" key="2">
    <citation type="submission" date="2020-09" db="EMBL/GenBank/DDBJ databases">
        <authorList>
            <person name="Sun Q."/>
            <person name="Ohkuma M."/>
        </authorList>
    </citation>
    <scope>NUCLEOTIDE SEQUENCE</scope>
    <source>
        <strain evidence="14">JCM 10088</strain>
    </source>
</reference>
<keyword evidence="2 10" id="KW-0819">tRNA processing</keyword>
<evidence type="ECO:0000256" key="6">
    <source>
        <dbReference type="ARBA" id="ARBA00022800"/>
    </source>
</evidence>
<evidence type="ECO:0000256" key="9">
    <source>
        <dbReference type="ARBA" id="ARBA00022884"/>
    </source>
</evidence>
<dbReference type="CDD" id="cd05400">
    <property type="entry name" value="NT_2-5OAS_ClassI-CCAase"/>
    <property type="match status" value="1"/>
</dbReference>
<dbReference type="SUPFAM" id="SSF81301">
    <property type="entry name" value="Nucleotidyltransferase"/>
    <property type="match status" value="1"/>
</dbReference>
<accession>A0A830GTH0</accession>
<keyword evidence="4 10" id="KW-0479">Metal-binding</keyword>
<dbReference type="Pfam" id="PF09249">
    <property type="entry name" value="tRNA_NucTransf2"/>
    <property type="match status" value="1"/>
</dbReference>
<keyword evidence="9 10" id="KW-0694">RNA-binding</keyword>
<comment type="cofactor">
    <cofactor evidence="10">
        <name>Mg(2+)</name>
        <dbReference type="ChEBI" id="CHEBI:18420"/>
    </cofactor>
</comment>
<evidence type="ECO:0000256" key="1">
    <source>
        <dbReference type="ARBA" id="ARBA00022679"/>
    </source>
</evidence>
<dbReference type="GO" id="GO:0000287">
    <property type="term" value="F:magnesium ion binding"/>
    <property type="evidence" value="ECO:0007669"/>
    <property type="project" value="UniProtKB-UniRule"/>
</dbReference>
<name>A0A830GTH0_9CREN</name>
<evidence type="ECO:0000256" key="5">
    <source>
        <dbReference type="ARBA" id="ARBA00022741"/>
    </source>
</evidence>
<dbReference type="Pfam" id="PF01909">
    <property type="entry name" value="NTP_transf_2"/>
    <property type="match status" value="1"/>
</dbReference>
<evidence type="ECO:0000256" key="4">
    <source>
        <dbReference type="ARBA" id="ARBA00022723"/>
    </source>
</evidence>
<keyword evidence="15" id="KW-1185">Reference proteome</keyword>
<keyword evidence="6 10" id="KW-0692">RNA repair</keyword>
<keyword evidence="8 10" id="KW-0460">Magnesium</keyword>
<feature type="domain" description="Polymerase nucleotidyl transferase" evidence="11">
    <location>
        <begin position="55"/>
        <end position="159"/>
    </location>
</feature>
<dbReference type="Gene3D" id="3.30.460.10">
    <property type="entry name" value="Beta Polymerase, domain 2"/>
    <property type="match status" value="1"/>
</dbReference>
<dbReference type="InterPro" id="IPR042090">
    <property type="entry name" value="CCA_tRNA_nucleotrans_2"/>
</dbReference>
<comment type="caution">
    <text evidence="14">The sequence shown here is derived from an EMBL/GenBank/DDBJ whole genome shotgun (WGS) entry which is preliminary data.</text>
</comment>
<dbReference type="GO" id="GO:0001680">
    <property type="term" value="P:tRNA 3'-terminal CCA addition"/>
    <property type="evidence" value="ECO:0007669"/>
    <property type="project" value="UniProtKB-UniRule"/>
</dbReference>
<evidence type="ECO:0000256" key="3">
    <source>
        <dbReference type="ARBA" id="ARBA00022695"/>
    </source>
</evidence>
<feature type="binding site" evidence="10">
    <location>
        <position position="187"/>
    </location>
    <ligand>
        <name>CTP</name>
        <dbReference type="ChEBI" id="CHEBI:37563"/>
    </ligand>
</feature>
<feature type="domain" description="tRNA nucleotidyltransferase substrate binding" evidence="12">
    <location>
        <begin position="172"/>
        <end position="288"/>
    </location>
</feature>
<feature type="binding site" evidence="10">
    <location>
        <position position="80"/>
    </location>
    <ligand>
        <name>Mg(2+)</name>
        <dbReference type="ChEBI" id="CHEBI:18420"/>
    </ligand>
</feature>
<gene>
    <name evidence="10" type="primary">cca</name>
    <name evidence="14" type="ORF">GCM10007981_07400</name>
</gene>
<dbReference type="GO" id="GO:0005524">
    <property type="term" value="F:ATP binding"/>
    <property type="evidence" value="ECO:0007669"/>
    <property type="project" value="UniProtKB-UniRule"/>
</dbReference>
<dbReference type="Gene3D" id="3.30.70.590">
    <property type="entry name" value="Poly(A) polymerase predicted RNA binding domain"/>
    <property type="match status" value="1"/>
</dbReference>
<sequence>MISIIQAITLKGHVTDECVDMEEILSLVRPSREEEEMVARVASELVEVFSSGLSARGHGDVEVTVQGSVAHGTWLPGEFDIDVFAAFPKTYGPEAIRSGRALSLLADIATAAGIPWSTRYAQHPYLTLRYGGFRADVVPCIRIEMGERPITATDRTPLHTLYLRDKLKGKEDEVRLLKAFMKVGGIYGAEVGIGGFSGYLAELLIVEYGSFKETVRAAKSWRPRQVIDVEGHYSPPSLARKRFDSPLIIIDPVDPARNAAAAVTLEAMSTFIAMSLAFTEKPSPSFFKPGPPSPAFSPLLVLMAPYPAGEPPDSVWGQLRRASSSLANALRARGFQVYRNGQWTDEESEAAVFIAMESLELSPLQLMKGPPAGSLESLSFLRKHVNAEMGPFIAGDRWYAVERRKVRDAVDAIKEEMPSMPAMIKSASIIKVSNREELESLSKRLREAVLVFLSRPTWLQP</sequence>
<dbReference type="SUPFAM" id="SSF81631">
    <property type="entry name" value="PAP/OAS1 substrate-binding domain"/>
    <property type="match status" value="1"/>
</dbReference>
<feature type="binding site" evidence="10">
    <location>
        <position position="68"/>
    </location>
    <ligand>
        <name>CTP</name>
        <dbReference type="ChEBI" id="CHEBI:37563"/>
    </ligand>
</feature>
<dbReference type="GO" id="GO:0004810">
    <property type="term" value="F:CCA tRNA nucleotidyltransferase activity"/>
    <property type="evidence" value="ECO:0007669"/>
    <property type="project" value="UniProtKB-UniRule"/>
</dbReference>